<dbReference type="STRING" id="981085.W9S201"/>
<dbReference type="EMBL" id="KE345945">
    <property type="protein sequence ID" value="EXC21504.1"/>
    <property type="molecule type" value="Genomic_DNA"/>
</dbReference>
<dbReference type="SMART" id="SM00256">
    <property type="entry name" value="FBOX"/>
    <property type="match status" value="1"/>
</dbReference>
<evidence type="ECO:0000259" key="1">
    <source>
        <dbReference type="PROSITE" id="PS50181"/>
    </source>
</evidence>
<dbReference type="PROSITE" id="PS50181">
    <property type="entry name" value="FBOX"/>
    <property type="match status" value="1"/>
</dbReference>
<dbReference type="Gene3D" id="3.80.10.10">
    <property type="entry name" value="Ribonuclease Inhibitor"/>
    <property type="match status" value="1"/>
</dbReference>
<reference evidence="3" key="1">
    <citation type="submission" date="2013-01" db="EMBL/GenBank/DDBJ databases">
        <title>Draft Genome Sequence of a Mulberry Tree, Morus notabilis C.K. Schneid.</title>
        <authorList>
            <person name="He N."/>
            <person name="Zhao S."/>
        </authorList>
    </citation>
    <scope>NUCLEOTIDE SEQUENCE</scope>
</reference>
<dbReference type="InterPro" id="IPR032675">
    <property type="entry name" value="LRR_dom_sf"/>
</dbReference>
<proteinExistence type="predicted"/>
<keyword evidence="3" id="KW-1185">Reference proteome</keyword>
<dbReference type="PANTHER" id="PTHR38926">
    <property type="entry name" value="F-BOX DOMAIN CONTAINING PROTEIN, EXPRESSED"/>
    <property type="match status" value="1"/>
</dbReference>
<name>W9S201_9ROSA</name>
<dbReference type="eggNOG" id="KOG1947">
    <property type="taxonomic scope" value="Eukaryota"/>
</dbReference>
<accession>W9S201</accession>
<gene>
    <name evidence="2" type="ORF">L484_014859</name>
</gene>
<dbReference type="Pfam" id="PF00646">
    <property type="entry name" value="F-box"/>
    <property type="match status" value="1"/>
</dbReference>
<evidence type="ECO:0000313" key="3">
    <source>
        <dbReference type="Proteomes" id="UP000030645"/>
    </source>
</evidence>
<dbReference type="InterPro" id="IPR001810">
    <property type="entry name" value="F-box_dom"/>
</dbReference>
<protein>
    <submittedName>
        <fullName evidence="2">F-box/LRR-repeat protein</fullName>
    </submittedName>
</protein>
<dbReference type="AlphaFoldDB" id="W9S201"/>
<organism evidence="2 3">
    <name type="scientific">Morus notabilis</name>
    <dbReference type="NCBI Taxonomy" id="981085"/>
    <lineage>
        <taxon>Eukaryota</taxon>
        <taxon>Viridiplantae</taxon>
        <taxon>Streptophyta</taxon>
        <taxon>Embryophyta</taxon>
        <taxon>Tracheophyta</taxon>
        <taxon>Spermatophyta</taxon>
        <taxon>Magnoliopsida</taxon>
        <taxon>eudicotyledons</taxon>
        <taxon>Gunneridae</taxon>
        <taxon>Pentapetalae</taxon>
        <taxon>rosids</taxon>
        <taxon>fabids</taxon>
        <taxon>Rosales</taxon>
        <taxon>Moraceae</taxon>
        <taxon>Moreae</taxon>
        <taxon>Morus</taxon>
    </lineage>
</organism>
<evidence type="ECO:0000313" key="2">
    <source>
        <dbReference type="EMBL" id="EXC21504.1"/>
    </source>
</evidence>
<dbReference type="SUPFAM" id="SSF81383">
    <property type="entry name" value="F-box domain"/>
    <property type="match status" value="1"/>
</dbReference>
<feature type="domain" description="F-box" evidence="1">
    <location>
        <begin position="19"/>
        <end position="66"/>
    </location>
</feature>
<dbReference type="InterPro" id="IPR036047">
    <property type="entry name" value="F-box-like_dom_sf"/>
</dbReference>
<dbReference type="PANTHER" id="PTHR38926:SF13">
    <property type="entry name" value="F-BOX DOMAIN CONTAINING PROTEIN, EXPRESSED"/>
    <property type="match status" value="1"/>
</dbReference>
<dbReference type="Proteomes" id="UP000030645">
    <property type="component" value="Unassembled WGS sequence"/>
</dbReference>
<sequence>MNSEKKRGNNISGEEEYHSRPWADLDDNLLLDIFRRLSIKELFLVVSLVCRSWRSVCWDVLFWKDEETLDLTNLRPFLYPDFPKKSWKITSNALKSAVDPAALDFNQRSIKTIIFYRTSWSFPCHDFTFLAERSPGLKRLIMNCPNPANLNFLPVLRSWKHKETNAKSTQVCDRSSCIRSQAKAELYPTTLSFQGFNFNDNLFK</sequence>